<feature type="region of interest" description="Disordered" evidence="1">
    <location>
        <begin position="92"/>
        <end position="129"/>
    </location>
</feature>
<evidence type="ECO:0000256" key="1">
    <source>
        <dbReference type="SAM" id="MobiDB-lite"/>
    </source>
</evidence>
<dbReference type="AlphaFoldDB" id="A0A5K1JWL5"/>
<protein>
    <submittedName>
        <fullName evidence="2">Uncharacterized protein</fullName>
    </submittedName>
</protein>
<feature type="compositionally biased region" description="Low complexity" evidence="1">
    <location>
        <begin position="117"/>
        <end position="129"/>
    </location>
</feature>
<name>A0A5K1JWL5_9APHY</name>
<reference evidence="2" key="1">
    <citation type="submission" date="2019-10" db="EMBL/GenBank/DDBJ databases">
        <authorList>
            <person name="Nor Muhammad N."/>
        </authorList>
    </citation>
    <scope>NUCLEOTIDE SEQUENCE</scope>
</reference>
<proteinExistence type="predicted"/>
<organism evidence="2">
    <name type="scientific">Ganoderma boninense</name>
    <dbReference type="NCBI Taxonomy" id="34458"/>
    <lineage>
        <taxon>Eukaryota</taxon>
        <taxon>Fungi</taxon>
        <taxon>Dikarya</taxon>
        <taxon>Basidiomycota</taxon>
        <taxon>Agaricomycotina</taxon>
        <taxon>Agaricomycetes</taxon>
        <taxon>Polyporales</taxon>
        <taxon>Polyporaceae</taxon>
        <taxon>Ganoderma</taxon>
    </lineage>
</organism>
<sequence>MDHLISKLQAQARAHPTHPILQRILPQFLDLLNGVHPDSPDVNHRYDELHRDLGMLATEGYWNPSRQDDDALRALKRRLGLLQDDLSESLPADALIDDTHPKPLRRTSSQDIRNHTSESTINPPTSSTPLLPVSTASPTVLPIELVQILNQTFFLHLLATDPQRVLPPGKSLLSMMSKPRSNSLVSDESQAKLEERVKDMVYSTFWKEV</sequence>
<evidence type="ECO:0000313" key="2">
    <source>
        <dbReference type="EMBL" id="VWO96112.1"/>
    </source>
</evidence>
<gene>
    <name evidence="2" type="primary">I1S3N8</name>
</gene>
<dbReference type="EMBL" id="LR725375">
    <property type="protein sequence ID" value="VWO96112.1"/>
    <property type="molecule type" value="Genomic_DNA"/>
</dbReference>
<accession>A0A5K1JWL5</accession>